<evidence type="ECO:0000313" key="2">
    <source>
        <dbReference type="Proteomes" id="UP000025227"/>
    </source>
</evidence>
<proteinExistence type="predicted"/>
<name>A0A7I4YEU1_HAECO</name>
<sequence length="99" mass="11165">MAISGQTYRLKYDEDPPAVPEGSGSSESAGFGLLDRWWWQTARRRCRAQYGRNGSLGGRRHERLRRDRTSRWLGGGGAGTAHRFRPIDYSHQLTESADG</sequence>
<dbReference type="AlphaFoldDB" id="A0A7I4YEU1"/>
<protein>
    <submittedName>
        <fullName evidence="3">Uncharacterized protein</fullName>
    </submittedName>
</protein>
<feature type="region of interest" description="Disordered" evidence="1">
    <location>
        <begin position="51"/>
        <end position="78"/>
    </location>
</feature>
<reference evidence="3" key="1">
    <citation type="submission" date="2020-12" db="UniProtKB">
        <authorList>
            <consortium name="WormBaseParasite"/>
        </authorList>
    </citation>
    <scope>IDENTIFICATION</scope>
    <source>
        <strain evidence="3">MHco3</strain>
    </source>
</reference>
<evidence type="ECO:0000313" key="3">
    <source>
        <dbReference type="WBParaSite" id="HCON_00087360-00001"/>
    </source>
</evidence>
<feature type="region of interest" description="Disordered" evidence="1">
    <location>
        <begin position="1"/>
        <end position="27"/>
    </location>
</feature>
<evidence type="ECO:0000256" key="1">
    <source>
        <dbReference type="SAM" id="MobiDB-lite"/>
    </source>
</evidence>
<keyword evidence="2" id="KW-1185">Reference proteome</keyword>
<dbReference type="WBParaSite" id="HCON_00087360-00001">
    <property type="protein sequence ID" value="HCON_00087360-00001"/>
    <property type="gene ID" value="HCON_00087360"/>
</dbReference>
<dbReference type="Proteomes" id="UP000025227">
    <property type="component" value="Unplaced"/>
</dbReference>
<organism evidence="2 3">
    <name type="scientific">Haemonchus contortus</name>
    <name type="common">Barber pole worm</name>
    <dbReference type="NCBI Taxonomy" id="6289"/>
    <lineage>
        <taxon>Eukaryota</taxon>
        <taxon>Metazoa</taxon>
        <taxon>Ecdysozoa</taxon>
        <taxon>Nematoda</taxon>
        <taxon>Chromadorea</taxon>
        <taxon>Rhabditida</taxon>
        <taxon>Rhabditina</taxon>
        <taxon>Rhabditomorpha</taxon>
        <taxon>Strongyloidea</taxon>
        <taxon>Trichostrongylidae</taxon>
        <taxon>Haemonchus</taxon>
    </lineage>
</organism>
<accession>A0A7I4YEU1</accession>